<reference evidence="1 2" key="1">
    <citation type="journal article" date="2016" name="Genome Announc.">
        <title>Draft Whole-Genome Sequence of Trichoderma gamsii T6085, a Promising Biocontrol Agent of Fusarium Head Blight on Wheat.</title>
        <authorList>
            <person name="Baroncelli R."/>
            <person name="Zapparata A."/>
            <person name="Piaggeschi G."/>
            <person name="Sarrocco S."/>
            <person name="Vannacci G."/>
        </authorList>
    </citation>
    <scope>NUCLEOTIDE SEQUENCE [LARGE SCALE GENOMIC DNA]</scope>
    <source>
        <strain evidence="1 2">T6085</strain>
    </source>
</reference>
<name>A0A2P4ZAQ3_9HYPO</name>
<proteinExistence type="predicted"/>
<dbReference type="EMBL" id="JPDN02000051">
    <property type="protein sequence ID" value="PON21347.1"/>
    <property type="molecule type" value="Genomic_DNA"/>
</dbReference>
<dbReference type="RefSeq" id="XP_018658151.1">
    <property type="nucleotide sequence ID" value="XM_018808610.1"/>
</dbReference>
<evidence type="ECO:0000313" key="2">
    <source>
        <dbReference type="Proteomes" id="UP000054821"/>
    </source>
</evidence>
<sequence length="132" mass="14041">MFERLHPDPALAEHLAIVFQRHGSPRGSRDPEQLVIAPISACAAPRISTSRFSESAASRSPASTAADALRALRLPWFAALSTGQAWQACLVHALPDSALKRVTIGSASLQPVAAPRASTLVKPHTFPSNMLL</sequence>
<protein>
    <submittedName>
        <fullName evidence="1">Uncharacterized protein</fullName>
    </submittedName>
</protein>
<keyword evidence="2" id="KW-1185">Reference proteome</keyword>
<gene>
    <name evidence="1" type="ORF">TGAM01_v209798</name>
</gene>
<organism evidence="1 2">
    <name type="scientific">Trichoderma gamsii</name>
    <dbReference type="NCBI Taxonomy" id="398673"/>
    <lineage>
        <taxon>Eukaryota</taxon>
        <taxon>Fungi</taxon>
        <taxon>Dikarya</taxon>
        <taxon>Ascomycota</taxon>
        <taxon>Pezizomycotina</taxon>
        <taxon>Sordariomycetes</taxon>
        <taxon>Hypocreomycetidae</taxon>
        <taxon>Hypocreales</taxon>
        <taxon>Hypocreaceae</taxon>
        <taxon>Trichoderma</taxon>
    </lineage>
</organism>
<accession>A0A2P4ZAQ3</accession>
<evidence type="ECO:0000313" key="1">
    <source>
        <dbReference type="EMBL" id="PON21347.1"/>
    </source>
</evidence>
<dbReference type="AlphaFoldDB" id="A0A2P4ZAQ3"/>
<dbReference type="GeneID" id="29988693"/>
<dbReference type="Proteomes" id="UP000054821">
    <property type="component" value="Unassembled WGS sequence"/>
</dbReference>
<comment type="caution">
    <text evidence="1">The sequence shown here is derived from an EMBL/GenBank/DDBJ whole genome shotgun (WGS) entry which is preliminary data.</text>
</comment>